<evidence type="ECO:0000256" key="1">
    <source>
        <dbReference type="PIRSR" id="PIRSR037031-50"/>
    </source>
</evidence>
<dbReference type="InParanoid" id="A0A3G9JS45"/>
<keyword evidence="5" id="KW-1185">Reference proteome</keyword>
<reference evidence="4 5" key="1">
    <citation type="submission" date="2018-11" db="EMBL/GenBank/DDBJ databases">
        <title>Novel Erysipelotrichaceae bacterium isolated from small intestine of a swine.</title>
        <authorList>
            <person name="Kim J.S."/>
            <person name="Choe H."/>
            <person name="Lee Y.R."/>
            <person name="Kim K.M."/>
            <person name="Park D.S."/>
        </authorList>
    </citation>
    <scope>NUCLEOTIDE SEQUENCE [LARGE SCALE GENOMIC DNA]</scope>
    <source>
        <strain evidence="4 5">SG0102</strain>
    </source>
</reference>
<dbReference type="NCBIfam" id="TIGR00412">
    <property type="entry name" value="redox_disulf_2"/>
    <property type="match status" value="1"/>
</dbReference>
<feature type="active site" description="Nucleophile" evidence="1">
    <location>
        <position position="11"/>
    </location>
</feature>
<dbReference type="AlphaFoldDB" id="A0A3G9JS45"/>
<dbReference type="InterPro" id="IPR005243">
    <property type="entry name" value="THIRX-like_proc"/>
</dbReference>
<accession>A0A3G9JS45</accession>
<dbReference type="EMBL" id="AP019309">
    <property type="protein sequence ID" value="BBH25654.1"/>
    <property type="molecule type" value="Genomic_DNA"/>
</dbReference>
<evidence type="ECO:0000256" key="2">
    <source>
        <dbReference type="PIRSR" id="PIRSR037031-51"/>
    </source>
</evidence>
<sequence>MLKIEVLGTGCRNCKALLTHTKEAVESLGCDAEVSYVDDLEKIMSYGVMSTPALVINGQVAASGHVLKRKDVEKLIKESI</sequence>
<dbReference type="PIRSF" id="PIRSF037031">
    <property type="entry name" value="Redox_disulphide_2"/>
    <property type="match status" value="1"/>
</dbReference>
<dbReference type="OrthoDB" id="9800630at2"/>
<evidence type="ECO:0000259" key="3">
    <source>
        <dbReference type="Pfam" id="PF13192"/>
    </source>
</evidence>
<evidence type="ECO:0000313" key="5">
    <source>
        <dbReference type="Proteomes" id="UP000268059"/>
    </source>
</evidence>
<dbReference type="SUPFAM" id="SSF52833">
    <property type="entry name" value="Thioredoxin-like"/>
    <property type="match status" value="1"/>
</dbReference>
<proteinExistence type="predicted"/>
<dbReference type="Pfam" id="PF13192">
    <property type="entry name" value="Thioredoxin_3"/>
    <property type="match status" value="1"/>
</dbReference>
<feature type="active site" description="Nucleophile" evidence="1">
    <location>
        <position position="14"/>
    </location>
</feature>
<dbReference type="Gene3D" id="3.40.30.10">
    <property type="entry name" value="Glutaredoxin"/>
    <property type="match status" value="1"/>
</dbReference>
<keyword evidence="2" id="KW-1015">Disulfide bond</keyword>
<dbReference type="InterPro" id="IPR012336">
    <property type="entry name" value="Thioredoxin-like_fold"/>
</dbReference>
<dbReference type="PANTHER" id="PTHR36450">
    <property type="entry name" value="THIOREDOXIN"/>
    <property type="match status" value="1"/>
</dbReference>
<organism evidence="4 5">
    <name type="scientific">Intestinibaculum porci</name>
    <dbReference type="NCBI Taxonomy" id="2487118"/>
    <lineage>
        <taxon>Bacteria</taxon>
        <taxon>Bacillati</taxon>
        <taxon>Bacillota</taxon>
        <taxon>Erysipelotrichia</taxon>
        <taxon>Erysipelotrichales</taxon>
        <taxon>Erysipelotrichaceae</taxon>
        <taxon>Intestinibaculum</taxon>
    </lineage>
</organism>
<gene>
    <name evidence="4" type="ORF">SG0102_05880</name>
</gene>
<protein>
    <submittedName>
        <fullName evidence="4">Thioredoxin family protein</fullName>
    </submittedName>
</protein>
<dbReference type="KEGG" id="ebm:SG0102_05880"/>
<dbReference type="Proteomes" id="UP000268059">
    <property type="component" value="Chromosome"/>
</dbReference>
<feature type="disulfide bond" description="Redox-active" evidence="2">
    <location>
        <begin position="11"/>
        <end position="14"/>
    </location>
</feature>
<feature type="domain" description="Thioredoxin-like fold" evidence="3">
    <location>
        <begin position="3"/>
        <end position="77"/>
    </location>
</feature>
<dbReference type="InterPro" id="IPR036249">
    <property type="entry name" value="Thioredoxin-like_sf"/>
</dbReference>
<name>A0A3G9JS45_9FIRM</name>
<dbReference type="RefSeq" id="WP_125118581.1">
    <property type="nucleotide sequence ID" value="NZ_AP019309.1"/>
</dbReference>
<keyword evidence="2" id="KW-0676">Redox-active center</keyword>
<evidence type="ECO:0000313" key="4">
    <source>
        <dbReference type="EMBL" id="BBH25654.1"/>
    </source>
</evidence>
<dbReference type="PANTHER" id="PTHR36450:SF1">
    <property type="entry name" value="THIOREDOXIN"/>
    <property type="match status" value="1"/>
</dbReference>